<dbReference type="Proteomes" id="UP000290045">
    <property type="component" value="Segment"/>
</dbReference>
<evidence type="ECO:0000313" key="2">
    <source>
        <dbReference type="Proteomes" id="UP000290045"/>
    </source>
</evidence>
<name>A0A411B5H3_9CAUD</name>
<dbReference type="GeneID" id="60325116"/>
<protein>
    <submittedName>
        <fullName evidence="1">Uncharacterized protein</fullName>
    </submittedName>
</protein>
<proteinExistence type="predicted"/>
<gene>
    <name evidence="1" type="primary">51</name>
    <name evidence="1" type="ORF">SEA_NIBB_51</name>
</gene>
<evidence type="ECO:0000313" key="1">
    <source>
        <dbReference type="EMBL" id="QAX95590.1"/>
    </source>
</evidence>
<organism evidence="1 2">
    <name type="scientific">Mycobacterium phage Nibb</name>
    <dbReference type="NCBI Taxonomy" id="2510585"/>
    <lineage>
        <taxon>Viruses</taxon>
        <taxon>Duplodnaviria</taxon>
        <taxon>Heunggongvirae</taxon>
        <taxon>Uroviricota</taxon>
        <taxon>Caudoviricetes</taxon>
        <taxon>Weiservirinae</taxon>
        <taxon>Anayavirus</taxon>
        <taxon>Anayavirus nibb</taxon>
    </lineage>
</organism>
<accession>A0A411B5H3</accession>
<sequence>MNLVTLNRDELLAAATVLDANLDAGMTSIAAVAHAIRAVNVMRTPAAVRDCVDCQRPDAACPGHLPNRKAAK</sequence>
<reference evidence="1 2" key="1">
    <citation type="submission" date="2019-01" db="EMBL/GenBank/DDBJ databases">
        <authorList>
            <person name="Neitz A."/>
            <person name="Villela V."/>
            <person name="Anton S."/>
            <person name="Buhyoff S."/>
            <person name="Consani M."/>
            <person name="Davis D."/>
            <person name="Haas R."/>
            <person name="Heid C."/>
            <person name="Roop S."/>
            <person name="Braley A.B."/>
            <person name="Ettinger A.-S.H."/>
            <person name="Anders K.R."/>
            <person name="Garlena R.A."/>
            <person name="Russell D.A."/>
            <person name="Pope W.H."/>
            <person name="Jacobs-Sera D."/>
            <person name="Hendrix R.W."/>
            <person name="Hatfull G.F."/>
        </authorList>
    </citation>
    <scope>NUCLEOTIDE SEQUENCE [LARGE SCALE GENOMIC DNA]</scope>
</reference>
<dbReference type="InterPro" id="IPR057391">
    <property type="entry name" value="Zn-bd_phage_4"/>
</dbReference>
<dbReference type="KEGG" id="vg:60325116"/>
<dbReference type="EMBL" id="MK460246">
    <property type="protein sequence ID" value="QAX95590.1"/>
    <property type="molecule type" value="Genomic_DNA"/>
</dbReference>
<dbReference type="RefSeq" id="YP_009953639.1">
    <property type="nucleotide sequence ID" value="NC_051624.1"/>
</dbReference>
<keyword evidence="2" id="KW-1185">Reference proteome</keyword>
<dbReference type="Pfam" id="PF24128">
    <property type="entry name" value="Phage_zn_bind_4"/>
    <property type="match status" value="1"/>
</dbReference>